<dbReference type="AlphaFoldDB" id="A0A9D4V7U1"/>
<gene>
    <name evidence="7" type="ORF">GOP47_0004406</name>
</gene>
<evidence type="ECO:0000256" key="1">
    <source>
        <dbReference type="ARBA" id="ARBA00004123"/>
    </source>
</evidence>
<dbReference type="EMBL" id="JABFUD020000004">
    <property type="protein sequence ID" value="KAI5081223.1"/>
    <property type="molecule type" value="Genomic_DNA"/>
</dbReference>
<proteinExistence type="predicted"/>
<keyword evidence="8" id="KW-1185">Reference proteome</keyword>
<dbReference type="FunFam" id="4.10.280.10:FF:000002">
    <property type="entry name" value="Basic helix-loop-helix transcription factor"/>
    <property type="match status" value="1"/>
</dbReference>
<dbReference type="Proteomes" id="UP000886520">
    <property type="component" value="Chromosome 4"/>
</dbReference>
<keyword evidence="2" id="KW-0805">Transcription regulation</keyword>
<comment type="subcellular location">
    <subcellularLocation>
        <location evidence="1">Nucleus</location>
    </subcellularLocation>
</comment>
<dbReference type="InterPro" id="IPR011598">
    <property type="entry name" value="bHLH_dom"/>
</dbReference>
<organism evidence="7 8">
    <name type="scientific">Adiantum capillus-veneris</name>
    <name type="common">Maidenhair fern</name>
    <dbReference type="NCBI Taxonomy" id="13818"/>
    <lineage>
        <taxon>Eukaryota</taxon>
        <taxon>Viridiplantae</taxon>
        <taxon>Streptophyta</taxon>
        <taxon>Embryophyta</taxon>
        <taxon>Tracheophyta</taxon>
        <taxon>Polypodiopsida</taxon>
        <taxon>Polypodiidae</taxon>
        <taxon>Polypodiales</taxon>
        <taxon>Pteridineae</taxon>
        <taxon>Pteridaceae</taxon>
        <taxon>Vittarioideae</taxon>
        <taxon>Adiantum</taxon>
    </lineage>
</organism>
<keyword evidence="4" id="KW-0539">Nucleus</keyword>
<dbReference type="CDD" id="cd18919">
    <property type="entry name" value="bHLH_AtBPE_like"/>
    <property type="match status" value="1"/>
</dbReference>
<evidence type="ECO:0000313" key="8">
    <source>
        <dbReference type="Proteomes" id="UP000886520"/>
    </source>
</evidence>
<dbReference type="PROSITE" id="PS50888">
    <property type="entry name" value="BHLH"/>
    <property type="match status" value="1"/>
</dbReference>
<reference evidence="7" key="1">
    <citation type="submission" date="2021-01" db="EMBL/GenBank/DDBJ databases">
        <title>Adiantum capillus-veneris genome.</title>
        <authorList>
            <person name="Fang Y."/>
            <person name="Liao Q."/>
        </authorList>
    </citation>
    <scope>NUCLEOTIDE SEQUENCE</scope>
    <source>
        <strain evidence="7">H3</strain>
        <tissue evidence="7">Leaf</tissue>
    </source>
</reference>
<evidence type="ECO:0000256" key="5">
    <source>
        <dbReference type="SAM" id="MobiDB-lite"/>
    </source>
</evidence>
<evidence type="ECO:0000259" key="6">
    <source>
        <dbReference type="PROSITE" id="PS50888"/>
    </source>
</evidence>
<accession>A0A9D4V7U1</accession>
<dbReference type="Pfam" id="PF00010">
    <property type="entry name" value="HLH"/>
    <property type="match status" value="1"/>
</dbReference>
<dbReference type="GO" id="GO:0003700">
    <property type="term" value="F:DNA-binding transcription factor activity"/>
    <property type="evidence" value="ECO:0007669"/>
    <property type="project" value="TreeGrafter"/>
</dbReference>
<dbReference type="SUPFAM" id="SSF47459">
    <property type="entry name" value="HLH, helix-loop-helix DNA-binding domain"/>
    <property type="match status" value="1"/>
</dbReference>
<name>A0A9D4V7U1_ADICA</name>
<sequence>MKEIISTALMEVSEGHEGSTSMMDMMIMSKCAPANCNVYTMKGEDKLVRAAKLPPAAAWRVNRIPVSPTSAAGTISYASMSMAGSGAAANYGGRPISKSVPSSPTFATSSDMYNLQRNNLLASVNISAGPDAYKDPFSAQCYELQLGFNTSDKIRCPASASLSANDCTSLLAASLDLASSCASNQLAAAPSNDYVYVGAQNFSTASCSDSTPTNFNCNNVVVVVDPVSSSSTHIANYDGAVNHDGAKKRRLQQRHLYPFTSDVTAAAAAAAALDHVDSVPNIEAEMSTNNSPLINIFDDGDRSDQKVNNANLQTAPTTKPSTETSPSVEPQLLASKQDYIHVRARRGQATDSHSLAERVRREKISERMKFLQDLVPGCNKITGKAVMLDEIINYVQSLQRQVEFLSMKLSTISSPPRDDYDATPFVSNPNAQLMHHISQTSMIGNVNHDQHPHRNQLQHQHLSIPLVLDMQQQHVVQESPATGGAHVWEDELQSLVQRGYPNSS</sequence>
<dbReference type="PANTHER" id="PTHR12565">
    <property type="entry name" value="STEROL REGULATORY ELEMENT-BINDING PROTEIN"/>
    <property type="match status" value="1"/>
</dbReference>
<dbReference type="InterPro" id="IPR036638">
    <property type="entry name" value="HLH_DNA-bd_sf"/>
</dbReference>
<dbReference type="SMART" id="SM00353">
    <property type="entry name" value="HLH"/>
    <property type="match status" value="1"/>
</dbReference>
<evidence type="ECO:0000256" key="4">
    <source>
        <dbReference type="ARBA" id="ARBA00023242"/>
    </source>
</evidence>
<evidence type="ECO:0000256" key="2">
    <source>
        <dbReference type="ARBA" id="ARBA00023015"/>
    </source>
</evidence>
<dbReference type="GO" id="GO:0005634">
    <property type="term" value="C:nucleus"/>
    <property type="evidence" value="ECO:0007669"/>
    <property type="project" value="UniProtKB-SubCell"/>
</dbReference>
<feature type="compositionally biased region" description="Low complexity" evidence="5">
    <location>
        <begin position="314"/>
        <end position="327"/>
    </location>
</feature>
<feature type="domain" description="BHLH" evidence="6">
    <location>
        <begin position="348"/>
        <end position="398"/>
    </location>
</feature>
<dbReference type="PANTHER" id="PTHR12565:SF184">
    <property type="entry name" value="BHLH TRANSCRIPTION FACTOR"/>
    <property type="match status" value="1"/>
</dbReference>
<dbReference type="GO" id="GO:0046983">
    <property type="term" value="F:protein dimerization activity"/>
    <property type="evidence" value="ECO:0007669"/>
    <property type="project" value="InterPro"/>
</dbReference>
<keyword evidence="3" id="KW-0804">Transcription</keyword>
<evidence type="ECO:0000256" key="3">
    <source>
        <dbReference type="ARBA" id="ARBA00023163"/>
    </source>
</evidence>
<dbReference type="Gene3D" id="4.10.280.10">
    <property type="entry name" value="Helix-loop-helix DNA-binding domain"/>
    <property type="match status" value="1"/>
</dbReference>
<protein>
    <recommendedName>
        <fullName evidence="6">BHLH domain-containing protein</fullName>
    </recommendedName>
</protein>
<comment type="caution">
    <text evidence="7">The sequence shown here is derived from an EMBL/GenBank/DDBJ whole genome shotgun (WGS) entry which is preliminary data.</text>
</comment>
<dbReference type="OrthoDB" id="775589at2759"/>
<feature type="region of interest" description="Disordered" evidence="5">
    <location>
        <begin position="299"/>
        <end position="330"/>
    </location>
</feature>
<dbReference type="InterPro" id="IPR024097">
    <property type="entry name" value="bHLH_ZIP_TF"/>
</dbReference>
<evidence type="ECO:0000313" key="7">
    <source>
        <dbReference type="EMBL" id="KAI5081223.1"/>
    </source>
</evidence>